<dbReference type="GeneID" id="18925498"/>
<proteinExistence type="predicted"/>
<dbReference type="Gene3D" id="3.30.420.10">
    <property type="entry name" value="Ribonuclease H-like superfamily/Ribonuclease H"/>
    <property type="match status" value="1"/>
</dbReference>
<dbReference type="InterPro" id="IPR036397">
    <property type="entry name" value="RNaseH_sf"/>
</dbReference>
<dbReference type="RefSeq" id="XP_007403770.1">
    <property type="nucleotide sequence ID" value="XM_007403708.1"/>
</dbReference>
<dbReference type="EMBL" id="GL883090">
    <property type="protein sequence ID" value="EGG12832.1"/>
    <property type="molecule type" value="Genomic_DNA"/>
</dbReference>
<dbReference type="PANTHER" id="PTHR23044">
    <property type="entry name" value="3'-5' EXONUCLEASE ERI1-RELATED"/>
    <property type="match status" value="1"/>
</dbReference>
<feature type="compositionally biased region" description="Polar residues" evidence="4">
    <location>
        <begin position="18"/>
        <end position="40"/>
    </location>
</feature>
<dbReference type="SUPFAM" id="SSF53098">
    <property type="entry name" value="Ribonuclease H-like"/>
    <property type="match status" value="1"/>
</dbReference>
<dbReference type="OrthoDB" id="448399at2759"/>
<sequence length="321" mass="38171">MLTMDRLCTSFAHVQLRDPNTNRSPEIQTSPPITSSNSNQRFHHSSNHYFRRSPTKPRGQEFHSFLCLDVESTCINSNQRHLDNPHNLNEYQLAWMYPNEIIEWPVILMQWRHCSGRWELYEVDRYRSFVKPTWRPEISEFCTQLTGITQQDTDNAPTLPAMLKDFQINFIERHQLFTVHNRSVWVTDGPWDLRDHWIKSIFLSKLKRYQIPSYLQSPIHMIDMRYLLQAFIPKVYCIRPPTSLSLNESLKIFGLEFEGQEHSGIDDAANLSRLLSKLTQFDCRSNEMPFKWIFRANRTLNIEPKRYFWMGKGQQCTWIAP</sequence>
<evidence type="ECO:0000256" key="1">
    <source>
        <dbReference type="ARBA" id="ARBA00022722"/>
    </source>
</evidence>
<keyword evidence="2" id="KW-0378">Hydrolase</keyword>
<reference evidence="7" key="1">
    <citation type="journal article" date="2011" name="Proc. Natl. Acad. Sci. U.S.A.">
        <title>Obligate biotrophy features unraveled by the genomic analysis of rust fungi.</title>
        <authorList>
            <person name="Duplessis S."/>
            <person name="Cuomo C.A."/>
            <person name="Lin Y.-C."/>
            <person name="Aerts A."/>
            <person name="Tisserant E."/>
            <person name="Veneault-Fourrey C."/>
            <person name="Joly D.L."/>
            <person name="Hacquard S."/>
            <person name="Amselem J."/>
            <person name="Cantarel B.L."/>
            <person name="Chiu R."/>
            <person name="Coutinho P.M."/>
            <person name="Feau N."/>
            <person name="Field M."/>
            <person name="Frey P."/>
            <person name="Gelhaye E."/>
            <person name="Goldberg J."/>
            <person name="Grabherr M.G."/>
            <person name="Kodira C.D."/>
            <person name="Kohler A."/>
            <person name="Kuees U."/>
            <person name="Lindquist E.A."/>
            <person name="Lucas S.M."/>
            <person name="Mago R."/>
            <person name="Mauceli E."/>
            <person name="Morin E."/>
            <person name="Murat C."/>
            <person name="Pangilinan J.L."/>
            <person name="Park R."/>
            <person name="Pearson M."/>
            <person name="Quesneville H."/>
            <person name="Rouhier N."/>
            <person name="Sakthikumar S."/>
            <person name="Salamov A.A."/>
            <person name="Schmutz J."/>
            <person name="Selles B."/>
            <person name="Shapiro H."/>
            <person name="Tanguay P."/>
            <person name="Tuskan G.A."/>
            <person name="Henrissat B."/>
            <person name="Van de Peer Y."/>
            <person name="Rouze P."/>
            <person name="Ellis J.G."/>
            <person name="Dodds P.N."/>
            <person name="Schein J.E."/>
            <person name="Zhong S."/>
            <person name="Hamelin R.C."/>
            <person name="Grigoriev I.V."/>
            <person name="Szabo L.J."/>
            <person name="Martin F."/>
        </authorList>
    </citation>
    <scope>NUCLEOTIDE SEQUENCE [LARGE SCALE GENOMIC DNA]</scope>
    <source>
        <strain evidence="7">98AG31 / pathotype 3-4-7</strain>
    </source>
</reference>
<dbReference type="CDD" id="cd06133">
    <property type="entry name" value="ERI-1_3'hExo_like"/>
    <property type="match status" value="1"/>
</dbReference>
<evidence type="ECO:0000259" key="5">
    <source>
        <dbReference type="SMART" id="SM00479"/>
    </source>
</evidence>
<dbReference type="GO" id="GO:0000175">
    <property type="term" value="F:3'-5'-RNA exonuclease activity"/>
    <property type="evidence" value="ECO:0007669"/>
    <property type="project" value="InterPro"/>
</dbReference>
<dbReference type="SMART" id="SM00479">
    <property type="entry name" value="EXOIII"/>
    <property type="match status" value="1"/>
</dbReference>
<dbReference type="GO" id="GO:0003676">
    <property type="term" value="F:nucleic acid binding"/>
    <property type="evidence" value="ECO:0007669"/>
    <property type="project" value="InterPro"/>
</dbReference>
<accession>F4R4M3</accession>
<dbReference type="InParanoid" id="F4R4M3"/>
<dbReference type="HOGENOM" id="CLU_037266_1_1_1"/>
<keyword evidence="3" id="KW-0269">Exonuclease</keyword>
<keyword evidence="1" id="KW-0540">Nuclease</keyword>
<dbReference type="FunCoup" id="F4R4M3">
    <property type="interactions" value="253"/>
</dbReference>
<protein>
    <recommendedName>
        <fullName evidence="5">Exonuclease domain-containing protein</fullName>
    </recommendedName>
</protein>
<evidence type="ECO:0000313" key="7">
    <source>
        <dbReference type="Proteomes" id="UP000001072"/>
    </source>
</evidence>
<evidence type="ECO:0000256" key="4">
    <source>
        <dbReference type="SAM" id="MobiDB-lite"/>
    </source>
</evidence>
<dbReference type="AlphaFoldDB" id="F4R4M3"/>
<feature type="region of interest" description="Disordered" evidence="4">
    <location>
        <begin position="18"/>
        <end position="55"/>
    </location>
</feature>
<feature type="compositionally biased region" description="Basic residues" evidence="4">
    <location>
        <begin position="41"/>
        <end position="55"/>
    </location>
</feature>
<dbReference type="KEGG" id="mlr:MELLADRAFT_114944"/>
<evidence type="ECO:0000256" key="3">
    <source>
        <dbReference type="ARBA" id="ARBA00022839"/>
    </source>
</evidence>
<dbReference type="InterPro" id="IPR051274">
    <property type="entry name" value="3-5_Exoribonuclease"/>
</dbReference>
<feature type="domain" description="Exonuclease" evidence="5">
    <location>
        <begin position="64"/>
        <end position="284"/>
    </location>
</feature>
<dbReference type="InterPro" id="IPR047201">
    <property type="entry name" value="ERI-1_3'hExo-like"/>
</dbReference>
<dbReference type="PANTHER" id="PTHR23044:SF61">
    <property type="entry name" value="3'-5' EXORIBONUCLEASE 1-RELATED"/>
    <property type="match status" value="1"/>
</dbReference>
<keyword evidence="7" id="KW-1185">Reference proteome</keyword>
<dbReference type="Pfam" id="PF00929">
    <property type="entry name" value="RNase_T"/>
    <property type="match status" value="1"/>
</dbReference>
<dbReference type="Proteomes" id="UP000001072">
    <property type="component" value="Unassembled WGS sequence"/>
</dbReference>
<name>F4R4M3_MELLP</name>
<dbReference type="InterPro" id="IPR013520">
    <property type="entry name" value="Ribonucl_H"/>
</dbReference>
<dbReference type="STRING" id="747676.F4R4M3"/>
<gene>
    <name evidence="6" type="ORF">MELLADRAFT_114944</name>
</gene>
<evidence type="ECO:0000313" key="6">
    <source>
        <dbReference type="EMBL" id="EGG12832.1"/>
    </source>
</evidence>
<dbReference type="InterPro" id="IPR012337">
    <property type="entry name" value="RNaseH-like_sf"/>
</dbReference>
<organism evidence="7">
    <name type="scientific">Melampsora larici-populina (strain 98AG31 / pathotype 3-4-7)</name>
    <name type="common">Poplar leaf rust fungus</name>
    <dbReference type="NCBI Taxonomy" id="747676"/>
    <lineage>
        <taxon>Eukaryota</taxon>
        <taxon>Fungi</taxon>
        <taxon>Dikarya</taxon>
        <taxon>Basidiomycota</taxon>
        <taxon>Pucciniomycotina</taxon>
        <taxon>Pucciniomycetes</taxon>
        <taxon>Pucciniales</taxon>
        <taxon>Melampsoraceae</taxon>
        <taxon>Melampsora</taxon>
    </lineage>
</organism>
<dbReference type="VEuPathDB" id="FungiDB:MELLADRAFT_114944"/>
<dbReference type="eggNOG" id="KOG0542">
    <property type="taxonomic scope" value="Eukaryota"/>
</dbReference>
<evidence type="ECO:0000256" key="2">
    <source>
        <dbReference type="ARBA" id="ARBA00022801"/>
    </source>
</evidence>